<dbReference type="EnsemblPlants" id="AVESA.00010b.r2.1AG0001220.1">
    <property type="protein sequence ID" value="AVESA.00010b.r2.1AG0001220.1.CDS.1"/>
    <property type="gene ID" value="AVESA.00010b.r2.1AG0001220"/>
</dbReference>
<sequence>MTTGHVIELDLHARYIRSSLQGEISSSIEALEHLQHLDLARNYGLTGPRGRLPDFIGSLRDLRYLNLSGLIFSGRVPHQLGNLSRLRYLDLRCYGGLHSNDLSWLPQLSLLKYLDMSYVDLSAVIGWVDTVNTLASLEVLRLTWCSLNNTGHFVSRSNLTRLKILDISFNSIEMQFDAVSWVWDATSLEYLNLGYNGIYGPFPARLGNLSSLQVLQLSSNHLKGMIPDTLTSLCSLRTFELARNDVQGDMTEFINRLPRCSWSQLQVLCLGHNNITGSLPDWINGMTSLSTLDLGFNRLTGALTTSISTLSNLTNLNLGYNQMDGLITRDHFSKLTELQELHLSANFFTMDLNSDWIPPFRLQSLGLGSCRIGPGFPRWLKSQRNISSLYLSNNGIADTVPDWFWTVFTKAQVLDLSSNNISGTLPATLGQMHTSFLDISSNQFSGSVPPLPQEIGVLDLSRNSLSGPLPLNVSSPILIDSLYLFENHFTGTIPASLCQMKSLTLLDIGNNMITGQLPRCSENMASSSGIGPSNTPSPDSDSSSDMPLSMSIRTLRLDNNRLSDEFPLLLQNCPELTFIDLGQNKFFGSIPAWIGQKLPQLKFMRLRSNMFSGYIPTQLRGLRHLQYLDLAHNNFSGTIPRSLLNMDGVTKTTELATQDNPSITSNDIAAVDDEQDPSSYEYGMIDSIFVVTKGQGREYVGRFIYMVSLDLSCNHLTGDIPKSIGPSSGLVNMNLSLNHLTGKIPESIGSMYSLESLDLSKNQLSGQIPSGLSDLTLLSYLNLSYNNLSGRIPSGHQLDTLSPDDPASMYIGNIDLCGPPLPKNCPGNHKMESHFATNEEGTETMPFCFGLSVGFVAGLWVVFCSLLFKKTWRSIYFRLFDELCNKIYVLVAVNWARMTGKATTAD</sequence>
<reference evidence="1" key="2">
    <citation type="submission" date="2025-09" db="UniProtKB">
        <authorList>
            <consortium name="EnsemblPlants"/>
        </authorList>
    </citation>
    <scope>IDENTIFICATION</scope>
</reference>
<name>A0ACD5T6N7_AVESA</name>
<dbReference type="Proteomes" id="UP001732700">
    <property type="component" value="Chromosome 1A"/>
</dbReference>
<proteinExistence type="predicted"/>
<keyword evidence="2" id="KW-1185">Reference proteome</keyword>
<evidence type="ECO:0000313" key="2">
    <source>
        <dbReference type="Proteomes" id="UP001732700"/>
    </source>
</evidence>
<reference evidence="1" key="1">
    <citation type="submission" date="2021-05" db="EMBL/GenBank/DDBJ databases">
        <authorList>
            <person name="Scholz U."/>
            <person name="Mascher M."/>
            <person name="Fiebig A."/>
        </authorList>
    </citation>
    <scope>NUCLEOTIDE SEQUENCE [LARGE SCALE GENOMIC DNA]</scope>
</reference>
<organism evidence="1 2">
    <name type="scientific">Avena sativa</name>
    <name type="common">Oat</name>
    <dbReference type="NCBI Taxonomy" id="4498"/>
    <lineage>
        <taxon>Eukaryota</taxon>
        <taxon>Viridiplantae</taxon>
        <taxon>Streptophyta</taxon>
        <taxon>Embryophyta</taxon>
        <taxon>Tracheophyta</taxon>
        <taxon>Spermatophyta</taxon>
        <taxon>Magnoliopsida</taxon>
        <taxon>Liliopsida</taxon>
        <taxon>Poales</taxon>
        <taxon>Poaceae</taxon>
        <taxon>BOP clade</taxon>
        <taxon>Pooideae</taxon>
        <taxon>Poodae</taxon>
        <taxon>Poeae</taxon>
        <taxon>Poeae Chloroplast Group 1 (Aveneae type)</taxon>
        <taxon>Aveninae</taxon>
        <taxon>Avena</taxon>
    </lineage>
</organism>
<protein>
    <submittedName>
        <fullName evidence="1">Uncharacterized protein</fullName>
    </submittedName>
</protein>
<evidence type="ECO:0000313" key="1">
    <source>
        <dbReference type="EnsemblPlants" id="AVESA.00010b.r2.1AG0001220.1.CDS.1"/>
    </source>
</evidence>
<accession>A0ACD5T6N7</accession>